<keyword evidence="3" id="KW-1185">Reference proteome</keyword>
<proteinExistence type="predicted"/>
<evidence type="ECO:0000256" key="1">
    <source>
        <dbReference type="SAM" id="MobiDB-lite"/>
    </source>
</evidence>
<organism evidence="2 3">
    <name type="scientific">Punica granatum</name>
    <name type="common">Pomegranate</name>
    <dbReference type="NCBI Taxonomy" id="22663"/>
    <lineage>
        <taxon>Eukaryota</taxon>
        <taxon>Viridiplantae</taxon>
        <taxon>Streptophyta</taxon>
        <taxon>Embryophyta</taxon>
        <taxon>Tracheophyta</taxon>
        <taxon>Spermatophyta</taxon>
        <taxon>Magnoliopsida</taxon>
        <taxon>eudicotyledons</taxon>
        <taxon>Gunneridae</taxon>
        <taxon>Pentapetalae</taxon>
        <taxon>rosids</taxon>
        <taxon>malvids</taxon>
        <taxon>Myrtales</taxon>
        <taxon>Lythraceae</taxon>
        <taxon>Punica</taxon>
    </lineage>
</organism>
<evidence type="ECO:0000313" key="2">
    <source>
        <dbReference type="EMBL" id="PKI78935.1"/>
    </source>
</evidence>
<comment type="caution">
    <text evidence="2">The sequence shown here is derived from an EMBL/GenBank/DDBJ whole genome shotgun (WGS) entry which is preliminary data.</text>
</comment>
<feature type="region of interest" description="Disordered" evidence="1">
    <location>
        <begin position="1"/>
        <end position="36"/>
    </location>
</feature>
<sequence>MASGDSFSHAFVAHPREGGHSQAALLRPRAHVPRRDEIREPTRFRKRETALAPGKPRELTGLSLETRPLRVSDLRGRQPRQLGRKWVGTLAPATARCEIEFVGLLGDGSRRSWVVPNVPSPR</sequence>
<dbReference type="EMBL" id="PGOL01000026">
    <property type="protein sequence ID" value="PKI78935.1"/>
    <property type="molecule type" value="Genomic_DNA"/>
</dbReference>
<reference evidence="2 3" key="1">
    <citation type="submission" date="2017-11" db="EMBL/GenBank/DDBJ databases">
        <title>De-novo sequencing of pomegranate (Punica granatum L.) genome.</title>
        <authorList>
            <person name="Akparov Z."/>
            <person name="Amiraslanov A."/>
            <person name="Hajiyeva S."/>
            <person name="Abbasov M."/>
            <person name="Kaur K."/>
            <person name="Hamwieh A."/>
            <person name="Solovyev V."/>
            <person name="Salamov A."/>
            <person name="Braich B."/>
            <person name="Kosarev P."/>
            <person name="Mahmoud A."/>
            <person name="Hajiyev E."/>
            <person name="Babayeva S."/>
            <person name="Izzatullayeva V."/>
            <person name="Mammadov A."/>
            <person name="Mammadov A."/>
            <person name="Sharifova S."/>
            <person name="Ojaghi J."/>
            <person name="Eynullazada K."/>
            <person name="Bayramov B."/>
            <person name="Abdulazimova A."/>
            <person name="Shahmuradov I."/>
        </authorList>
    </citation>
    <scope>NUCLEOTIDE SEQUENCE [LARGE SCALE GENOMIC DNA]</scope>
    <source>
        <strain evidence="3">cv. AG2017</strain>
        <tissue evidence="2">Leaf</tissue>
    </source>
</reference>
<dbReference type="Proteomes" id="UP000233551">
    <property type="component" value="Unassembled WGS sequence"/>
</dbReference>
<dbReference type="AlphaFoldDB" id="A0A2I0LE23"/>
<gene>
    <name evidence="2" type="ORF">CRG98_000669</name>
</gene>
<evidence type="ECO:0000313" key="3">
    <source>
        <dbReference type="Proteomes" id="UP000233551"/>
    </source>
</evidence>
<protein>
    <submittedName>
        <fullName evidence="2">Uncharacterized protein</fullName>
    </submittedName>
</protein>
<accession>A0A2I0LE23</accession>
<name>A0A2I0LE23_PUNGR</name>